<dbReference type="Proteomes" id="UP000803884">
    <property type="component" value="Unassembled WGS sequence"/>
</dbReference>
<dbReference type="GeneID" id="96003874"/>
<feature type="compositionally biased region" description="Pro residues" evidence="1">
    <location>
        <begin position="1"/>
        <end position="25"/>
    </location>
</feature>
<evidence type="ECO:0000313" key="2">
    <source>
        <dbReference type="EMBL" id="KAL1588654.1"/>
    </source>
</evidence>
<dbReference type="PANTHER" id="PTHR37012:SF2">
    <property type="entry name" value="BZIP DOMAIN-CONTAINING PROTEIN-RELATED"/>
    <property type="match status" value="1"/>
</dbReference>
<feature type="region of interest" description="Disordered" evidence="1">
    <location>
        <begin position="1"/>
        <end position="110"/>
    </location>
</feature>
<protein>
    <recommendedName>
        <fullName evidence="4">BZIP transcription factor</fullName>
    </recommendedName>
</protein>
<feature type="region of interest" description="Disordered" evidence="1">
    <location>
        <begin position="182"/>
        <end position="293"/>
    </location>
</feature>
<dbReference type="EMBL" id="JAAQHG020000006">
    <property type="protein sequence ID" value="KAL1588654.1"/>
    <property type="molecule type" value="Genomic_DNA"/>
</dbReference>
<dbReference type="Pfam" id="PF11905">
    <property type="entry name" value="DUF3425"/>
    <property type="match status" value="1"/>
</dbReference>
<reference evidence="2 3" key="1">
    <citation type="journal article" date="2020" name="Microbiol. Resour. Announc.">
        <title>Draft Genome Sequence of a Cladosporium Species Isolated from the Mesophotic Ascidian Didemnum maculosum.</title>
        <authorList>
            <person name="Gioti A."/>
            <person name="Siaperas R."/>
            <person name="Nikolaivits E."/>
            <person name="Le Goff G."/>
            <person name="Ouazzani J."/>
            <person name="Kotoulas G."/>
            <person name="Topakas E."/>
        </authorList>
    </citation>
    <scope>NUCLEOTIDE SEQUENCE [LARGE SCALE GENOMIC DNA]</scope>
    <source>
        <strain evidence="2 3">TM138-S3</strain>
    </source>
</reference>
<gene>
    <name evidence="2" type="ORF">WHR41_02430</name>
</gene>
<dbReference type="Gene3D" id="1.20.5.170">
    <property type="match status" value="1"/>
</dbReference>
<accession>A0AB34KUC3</accession>
<organism evidence="2 3">
    <name type="scientific">Cladosporium halotolerans</name>
    <dbReference type="NCBI Taxonomy" id="1052096"/>
    <lineage>
        <taxon>Eukaryota</taxon>
        <taxon>Fungi</taxon>
        <taxon>Dikarya</taxon>
        <taxon>Ascomycota</taxon>
        <taxon>Pezizomycotina</taxon>
        <taxon>Dothideomycetes</taxon>
        <taxon>Dothideomycetidae</taxon>
        <taxon>Cladosporiales</taxon>
        <taxon>Cladosporiaceae</taxon>
        <taxon>Cladosporium</taxon>
    </lineage>
</organism>
<name>A0AB34KUC3_9PEZI</name>
<evidence type="ECO:0000256" key="1">
    <source>
        <dbReference type="SAM" id="MobiDB-lite"/>
    </source>
</evidence>
<keyword evidence="3" id="KW-1185">Reference proteome</keyword>
<feature type="compositionally biased region" description="Polar residues" evidence="1">
    <location>
        <begin position="228"/>
        <end position="237"/>
    </location>
</feature>
<dbReference type="AlphaFoldDB" id="A0AB34KUC3"/>
<evidence type="ECO:0008006" key="4">
    <source>
        <dbReference type="Google" id="ProtNLM"/>
    </source>
</evidence>
<dbReference type="RefSeq" id="XP_069231759.1">
    <property type="nucleotide sequence ID" value="XM_069371036.1"/>
</dbReference>
<sequence>MNPHPPHPSPSPYPLPPPNHHPPPAQHHDYQQTAQAALSSAGPPPHAPPPLQHQPSQHHIPTPNNSAAPNGRKRKAGQPGSRGVANLTPEQLAKKRANDREAQRAIRERTKNTIEGLEARIRELENQQPYQELQRALADRDRALQECEELRKRLAAVAGIVGNRELGQTGLNELAALTAQQSPLPPTAGHSTPSHYSHYQPPPAQQQHQHHEHAPTPQQHLHPDLRSPHNSSTTGSPAGNPPVYHGQEASMVRKWSPVSEPQTHQHYPPHSGPYEPQRSAPPAQMQQQGESSGERLGLNFLLEQQHSSPLTNPKSPYVASDAAAQIINHQIMTCPLDNLLGDFVKSRHAQVAAGTPVYQGIAPEKPSLYLLTHPEFNKRSSADFLSPLLVDILSKFPDIDRLPERIGVFYGMYYLARWFICPCQPCLDRCPPWARPTPEAQEHNHAVWISYLPHPSMRRKLIMARTPGTRVKFDDFFVTFTYTVNVNWPYPPSTCTVVTPAASPEDPPSVDISPAFEEHVRRLESWSLGPEFAATFPELIDETVRVLSRPKNS</sequence>
<dbReference type="InterPro" id="IPR021833">
    <property type="entry name" value="DUF3425"/>
</dbReference>
<feature type="compositionally biased region" description="Basic and acidic residues" evidence="1">
    <location>
        <begin position="92"/>
        <end position="110"/>
    </location>
</feature>
<dbReference type="CDD" id="cd14688">
    <property type="entry name" value="bZIP_YAP"/>
    <property type="match status" value="1"/>
</dbReference>
<comment type="caution">
    <text evidence="2">The sequence shown here is derived from an EMBL/GenBank/DDBJ whole genome shotgun (WGS) entry which is preliminary data.</text>
</comment>
<proteinExistence type="predicted"/>
<evidence type="ECO:0000313" key="3">
    <source>
        <dbReference type="Proteomes" id="UP000803884"/>
    </source>
</evidence>
<feature type="compositionally biased region" description="Pro residues" evidence="1">
    <location>
        <begin position="42"/>
        <end position="52"/>
    </location>
</feature>
<dbReference type="PANTHER" id="PTHR37012">
    <property type="entry name" value="B-ZIP TRANSCRIPTION FACTOR (EUROFUNG)-RELATED"/>
    <property type="match status" value="1"/>
</dbReference>